<evidence type="ECO:0000313" key="10">
    <source>
        <dbReference type="EMBL" id="EIT72044.1"/>
    </source>
</evidence>
<feature type="domain" description="MacB-like periplasmic core" evidence="9">
    <location>
        <begin position="43"/>
        <end position="245"/>
    </location>
</feature>
<dbReference type="GO" id="GO:0005886">
    <property type="term" value="C:plasma membrane"/>
    <property type="evidence" value="ECO:0007669"/>
    <property type="project" value="UniProtKB-SubCell"/>
</dbReference>
<dbReference type="EMBL" id="AKGD01000001">
    <property type="protein sequence ID" value="EIT72044.1"/>
    <property type="molecule type" value="Genomic_DNA"/>
</dbReference>
<evidence type="ECO:0000313" key="11">
    <source>
        <dbReference type="Proteomes" id="UP000003704"/>
    </source>
</evidence>
<evidence type="ECO:0000256" key="5">
    <source>
        <dbReference type="ARBA" id="ARBA00023136"/>
    </source>
</evidence>
<comment type="caution">
    <text evidence="10">The sequence shown here is derived from an EMBL/GenBank/DDBJ whole genome shotgun (WGS) entry which is preliminary data.</text>
</comment>
<dbReference type="Proteomes" id="UP000003704">
    <property type="component" value="Unassembled WGS sequence"/>
</dbReference>
<comment type="similarity">
    <text evidence="6">Belongs to the ABC-4 integral membrane protein family.</text>
</comment>
<dbReference type="Pfam" id="PF12704">
    <property type="entry name" value="MacB_PCD"/>
    <property type="match status" value="1"/>
</dbReference>
<dbReference type="STRING" id="1172194.WQQ_21810"/>
<gene>
    <name evidence="10" type="ORF">WQQ_21810</name>
</gene>
<evidence type="ECO:0000256" key="6">
    <source>
        <dbReference type="ARBA" id="ARBA00038076"/>
    </source>
</evidence>
<reference evidence="10 11" key="1">
    <citation type="journal article" date="2012" name="J. Bacteriol.">
        <title>Genome Sequence of n-Alkane-Degrading Hydrocarboniphaga effusa Strain AP103T (ATCC BAA-332T).</title>
        <authorList>
            <person name="Chang H.K."/>
            <person name="Zylstra G.J."/>
            <person name="Chae J.C."/>
        </authorList>
    </citation>
    <scope>NUCLEOTIDE SEQUENCE [LARGE SCALE GENOMIC DNA]</scope>
    <source>
        <strain evidence="10 11">AP103</strain>
    </source>
</reference>
<evidence type="ECO:0000256" key="2">
    <source>
        <dbReference type="ARBA" id="ARBA00022475"/>
    </source>
</evidence>
<name>I7ZJF0_9GAMM</name>
<dbReference type="GO" id="GO:0022857">
    <property type="term" value="F:transmembrane transporter activity"/>
    <property type="evidence" value="ECO:0007669"/>
    <property type="project" value="TreeGrafter"/>
</dbReference>
<evidence type="ECO:0000256" key="3">
    <source>
        <dbReference type="ARBA" id="ARBA00022692"/>
    </source>
</evidence>
<dbReference type="RefSeq" id="WP_007185124.1">
    <property type="nucleotide sequence ID" value="NZ_AKGD01000001.1"/>
</dbReference>
<evidence type="ECO:0008006" key="12">
    <source>
        <dbReference type="Google" id="ProtNLM"/>
    </source>
</evidence>
<protein>
    <recommendedName>
        <fullName evidence="12">ABC3 transporter permease protein domain-containing protein</fullName>
    </recommendedName>
</protein>
<dbReference type="OrthoDB" id="9770036at2"/>
<dbReference type="InterPro" id="IPR003838">
    <property type="entry name" value="ABC3_permease_C"/>
</dbReference>
<dbReference type="PATRIC" id="fig|1172194.4.peg.2106"/>
<feature type="transmembrane region" description="Helical" evidence="7">
    <location>
        <begin position="282"/>
        <end position="310"/>
    </location>
</feature>
<keyword evidence="5 7" id="KW-0472">Membrane</keyword>
<dbReference type="InterPro" id="IPR025857">
    <property type="entry name" value="MacB_PCD"/>
</dbReference>
<proteinExistence type="inferred from homology"/>
<dbReference type="PANTHER" id="PTHR30572:SF4">
    <property type="entry name" value="ABC TRANSPORTER PERMEASE YTRF"/>
    <property type="match status" value="1"/>
</dbReference>
<accession>I7ZJF0</accession>
<evidence type="ECO:0000256" key="1">
    <source>
        <dbReference type="ARBA" id="ARBA00004651"/>
    </source>
</evidence>
<keyword evidence="11" id="KW-1185">Reference proteome</keyword>
<keyword evidence="2" id="KW-1003">Cell membrane</keyword>
<comment type="subcellular location">
    <subcellularLocation>
        <location evidence="1">Cell membrane</location>
        <topology evidence="1">Multi-pass membrane protein</topology>
    </subcellularLocation>
</comment>
<organism evidence="10 11">
    <name type="scientific">Hydrocarboniphaga effusa AP103</name>
    <dbReference type="NCBI Taxonomy" id="1172194"/>
    <lineage>
        <taxon>Bacteria</taxon>
        <taxon>Pseudomonadati</taxon>
        <taxon>Pseudomonadota</taxon>
        <taxon>Gammaproteobacteria</taxon>
        <taxon>Nevskiales</taxon>
        <taxon>Nevskiaceae</taxon>
        <taxon>Hydrocarboniphaga</taxon>
    </lineage>
</organism>
<evidence type="ECO:0000259" key="9">
    <source>
        <dbReference type="Pfam" id="PF12704"/>
    </source>
</evidence>
<evidence type="ECO:0000259" key="8">
    <source>
        <dbReference type="Pfam" id="PF02687"/>
    </source>
</evidence>
<dbReference type="PANTHER" id="PTHR30572">
    <property type="entry name" value="MEMBRANE COMPONENT OF TRANSPORTER-RELATED"/>
    <property type="match status" value="1"/>
</dbReference>
<feature type="domain" description="ABC3 transporter permease C-terminal" evidence="8">
    <location>
        <begin position="289"/>
        <end position="401"/>
    </location>
</feature>
<feature type="transmembrane region" description="Helical" evidence="7">
    <location>
        <begin position="330"/>
        <end position="351"/>
    </location>
</feature>
<dbReference type="AlphaFoldDB" id="I7ZJF0"/>
<evidence type="ECO:0000256" key="7">
    <source>
        <dbReference type="SAM" id="Phobius"/>
    </source>
</evidence>
<evidence type="ECO:0000256" key="4">
    <source>
        <dbReference type="ARBA" id="ARBA00022989"/>
    </source>
</evidence>
<dbReference type="InterPro" id="IPR050250">
    <property type="entry name" value="Macrolide_Exporter_MacB"/>
</dbReference>
<sequence length="408" mass="43846">MEIRPILSALLRNKTGALLIAAQVALTFAIVVNAAYVIRDRLATAARPSGIDDENRVLTVRFGMTSEQNLDALQQRDLAALRSLPDVESASVTNHVPLGQGGWSAGFALERTNSSPNISAGMSFDDGSLLKTYGVKLLEGRYFSPEEIAVIDPATSRDNPPIVLITQEFAKKMFPDAASAVGKTMYLGNSSDAPAVTVIGVIGRLQTPWAQLRENHLFTVVFPQRLLQSYNPYVIRLKPGASASARQTVLDTLAKNDPDRVVLKGIQSIAELRATRYRGEHAVAGLLIAVTAFLLLVTASGIVGMVSLWVNLRRKQIGVRRALGATRIDIVRYFVTENLLITSCGVIAGVIAARGLNVVLMRNMSLPELPWAGLVVGAFALLLLGLLSVMGPAMRASRLSPALATRSI</sequence>
<keyword evidence="3 7" id="KW-0812">Transmembrane</keyword>
<dbReference type="Pfam" id="PF02687">
    <property type="entry name" value="FtsX"/>
    <property type="match status" value="1"/>
</dbReference>
<feature type="transmembrane region" description="Helical" evidence="7">
    <location>
        <begin position="371"/>
        <end position="390"/>
    </location>
</feature>
<keyword evidence="4 7" id="KW-1133">Transmembrane helix</keyword>